<dbReference type="Proteomes" id="UP000735592">
    <property type="component" value="Unassembled WGS sequence"/>
</dbReference>
<gene>
    <name evidence="2" type="ORF">GM655_06635</name>
</gene>
<reference evidence="2 3" key="1">
    <citation type="submission" date="2019-11" db="EMBL/GenBank/DDBJ databases">
        <title>Type strains purchased from KCTC, JCM and DSMZ.</title>
        <authorList>
            <person name="Lu H."/>
        </authorList>
    </citation>
    <scope>NUCLEOTIDE SEQUENCE [LARGE SCALE GENOMIC DNA]</scope>
    <source>
        <strain evidence="2 3">DSM 103461</strain>
    </source>
</reference>
<feature type="signal peptide" evidence="1">
    <location>
        <begin position="1"/>
        <end position="25"/>
    </location>
</feature>
<evidence type="ECO:0000313" key="3">
    <source>
        <dbReference type="Proteomes" id="UP000735592"/>
    </source>
</evidence>
<name>A0ABW9SP53_9BURK</name>
<evidence type="ECO:0000313" key="2">
    <source>
        <dbReference type="EMBL" id="MTW32499.1"/>
    </source>
</evidence>
<evidence type="ECO:0000256" key="1">
    <source>
        <dbReference type="SAM" id="SignalP"/>
    </source>
</evidence>
<protein>
    <submittedName>
        <fullName evidence="2">DUF4440 domain-containing protein</fullName>
    </submittedName>
</protein>
<accession>A0ABW9SP53</accession>
<comment type="caution">
    <text evidence="2">The sequence shown here is derived from an EMBL/GenBank/DDBJ whole genome shotgun (WGS) entry which is preliminary data.</text>
</comment>
<dbReference type="SUPFAM" id="SSF54427">
    <property type="entry name" value="NTF2-like"/>
    <property type="match status" value="1"/>
</dbReference>
<dbReference type="InterPro" id="IPR032710">
    <property type="entry name" value="NTF2-like_dom_sf"/>
</dbReference>
<feature type="chain" id="PRO_5046875234" evidence="1">
    <location>
        <begin position="26"/>
        <end position="170"/>
    </location>
</feature>
<dbReference type="RefSeq" id="WP_155433751.1">
    <property type="nucleotide sequence ID" value="NZ_JBHLXK010000003.1"/>
</dbReference>
<sequence length="170" mass="19376">MEKIIKTFATFIFIIMFDAMAPVMAADKNLDWEAQVRKTDEAFWNDFNFSPSATLNSYYTGDVEFYHDLGGTIMGLEALANVNAGMDKGKNRGRRVLVAGSLRIYPMRKDKEIYGALVMGEHDFYSTDSGKIVKRTLRASFTHIMLLKNGVWKIARIISYDHKMDPDNTK</sequence>
<organism evidence="2 3">
    <name type="scientific">Pseudoduganella danionis</name>
    <dbReference type="NCBI Taxonomy" id="1890295"/>
    <lineage>
        <taxon>Bacteria</taxon>
        <taxon>Pseudomonadati</taxon>
        <taxon>Pseudomonadota</taxon>
        <taxon>Betaproteobacteria</taxon>
        <taxon>Burkholderiales</taxon>
        <taxon>Oxalobacteraceae</taxon>
        <taxon>Telluria group</taxon>
        <taxon>Pseudoduganella</taxon>
    </lineage>
</organism>
<dbReference type="Gene3D" id="3.10.450.50">
    <property type="match status" value="1"/>
</dbReference>
<proteinExistence type="predicted"/>
<keyword evidence="1" id="KW-0732">Signal</keyword>
<dbReference type="EMBL" id="WNKW01000001">
    <property type="protein sequence ID" value="MTW32499.1"/>
    <property type="molecule type" value="Genomic_DNA"/>
</dbReference>
<keyword evidence="3" id="KW-1185">Reference proteome</keyword>